<evidence type="ECO:0008006" key="3">
    <source>
        <dbReference type="Google" id="ProtNLM"/>
    </source>
</evidence>
<keyword evidence="2" id="KW-1185">Reference proteome</keyword>
<name>A0ABP9EQL8_9GAMM</name>
<reference evidence="2" key="1">
    <citation type="journal article" date="2019" name="Int. J. Syst. Evol. Microbiol.">
        <title>The Global Catalogue of Microorganisms (GCM) 10K type strain sequencing project: providing services to taxonomists for standard genome sequencing and annotation.</title>
        <authorList>
            <consortium name="The Broad Institute Genomics Platform"/>
            <consortium name="The Broad Institute Genome Sequencing Center for Infectious Disease"/>
            <person name="Wu L."/>
            <person name="Ma J."/>
        </authorList>
    </citation>
    <scope>NUCLEOTIDE SEQUENCE [LARGE SCALE GENOMIC DNA]</scope>
    <source>
        <strain evidence="2">JCM 18401</strain>
    </source>
</reference>
<protein>
    <recommendedName>
        <fullName evidence="3">DUF3307 domain-containing protein</fullName>
    </recommendedName>
</protein>
<evidence type="ECO:0000313" key="1">
    <source>
        <dbReference type="EMBL" id="GAA4884848.1"/>
    </source>
</evidence>
<gene>
    <name evidence="1" type="ORF">GCM10023333_18310</name>
</gene>
<evidence type="ECO:0000313" key="2">
    <source>
        <dbReference type="Proteomes" id="UP001499988"/>
    </source>
</evidence>
<comment type="caution">
    <text evidence="1">The sequence shown here is derived from an EMBL/GenBank/DDBJ whole genome shotgun (WGS) entry which is preliminary data.</text>
</comment>
<dbReference type="Proteomes" id="UP001499988">
    <property type="component" value="Unassembled WGS sequence"/>
</dbReference>
<dbReference type="EMBL" id="BAABJZ010000044">
    <property type="protein sequence ID" value="GAA4884848.1"/>
    <property type="molecule type" value="Genomic_DNA"/>
</dbReference>
<proteinExistence type="predicted"/>
<sequence>MLHCGFTFLASLGHGWIDYRAQVNDRGWSLFSFFALATNMEIGVRPCANRIGKTQR</sequence>
<accession>A0ABP9EQL8</accession>
<organism evidence="1 2">
    <name type="scientific">Ferrimonas pelagia</name>
    <dbReference type="NCBI Taxonomy" id="1177826"/>
    <lineage>
        <taxon>Bacteria</taxon>
        <taxon>Pseudomonadati</taxon>
        <taxon>Pseudomonadota</taxon>
        <taxon>Gammaproteobacteria</taxon>
        <taxon>Alteromonadales</taxon>
        <taxon>Ferrimonadaceae</taxon>
        <taxon>Ferrimonas</taxon>
    </lineage>
</organism>